<organism evidence="1 2">
    <name type="scientific">Streptomyces justiciae</name>
    <dbReference type="NCBI Taxonomy" id="2780140"/>
    <lineage>
        <taxon>Bacteria</taxon>
        <taxon>Bacillati</taxon>
        <taxon>Actinomycetota</taxon>
        <taxon>Actinomycetes</taxon>
        <taxon>Kitasatosporales</taxon>
        <taxon>Streptomycetaceae</taxon>
        <taxon>Streptomyces</taxon>
    </lineage>
</organism>
<protein>
    <submittedName>
        <fullName evidence="1">Uncharacterized protein</fullName>
    </submittedName>
</protein>
<dbReference type="EMBL" id="JAVTLL010000045">
    <property type="protein sequence ID" value="MDT7847219.1"/>
    <property type="molecule type" value="Genomic_DNA"/>
</dbReference>
<keyword evidence="2" id="KW-1185">Reference proteome</keyword>
<name>A0ABU3M8H6_9ACTN</name>
<evidence type="ECO:0000313" key="1">
    <source>
        <dbReference type="EMBL" id="MDT7847219.1"/>
    </source>
</evidence>
<evidence type="ECO:0000313" key="2">
    <source>
        <dbReference type="Proteomes" id="UP001257948"/>
    </source>
</evidence>
<accession>A0ABU3M8H6</accession>
<sequence length="71" mass="7630">MSERVNVKVLLLFGDQAEIVADVPAEERAEPERYPAAEVAEATGLDVSELPGRRLSAAVDDHGRLTGWALA</sequence>
<dbReference type="Proteomes" id="UP001257948">
    <property type="component" value="Unassembled WGS sequence"/>
</dbReference>
<reference evidence="2" key="1">
    <citation type="submission" date="2023-07" db="EMBL/GenBank/DDBJ databases">
        <title>Draft genome sequence of the endophytic actinobacterium Streptomyces justiciae WPN32, a potential antibiotic producer.</title>
        <authorList>
            <person name="Yasawong M."/>
            <person name="Pana W."/>
            <person name="Ganta P."/>
            <person name="Santapan N."/>
            <person name="Songngamsuk T."/>
            <person name="Phatcharaharikarn M."/>
            <person name="Kerdtoob S."/>
            <person name="Nantapong N."/>
        </authorList>
    </citation>
    <scope>NUCLEOTIDE SEQUENCE [LARGE SCALE GENOMIC DNA]</scope>
    <source>
        <strain evidence="2">WPN32</strain>
    </source>
</reference>
<gene>
    <name evidence="1" type="ORF">RQC66_41505</name>
</gene>
<proteinExistence type="predicted"/>
<dbReference type="RefSeq" id="WP_314207412.1">
    <property type="nucleotide sequence ID" value="NZ_JAVTLL010000045.1"/>
</dbReference>
<comment type="caution">
    <text evidence="1">The sequence shown here is derived from an EMBL/GenBank/DDBJ whole genome shotgun (WGS) entry which is preliminary data.</text>
</comment>